<accession>A0ABS0ZJR7</accession>
<proteinExistence type="predicted"/>
<gene>
    <name evidence="2" type="ORF">JHK62_06165</name>
</gene>
<keyword evidence="1" id="KW-0472">Membrane</keyword>
<dbReference type="Proteomes" id="UP000653045">
    <property type="component" value="Unassembled WGS sequence"/>
</dbReference>
<feature type="transmembrane region" description="Helical" evidence="1">
    <location>
        <begin position="16"/>
        <end position="37"/>
    </location>
</feature>
<name>A0ABS0ZJR7_9STRE</name>
<evidence type="ECO:0000313" key="2">
    <source>
        <dbReference type="EMBL" id="MBJ8326254.1"/>
    </source>
</evidence>
<evidence type="ECO:0000256" key="1">
    <source>
        <dbReference type="SAM" id="Phobius"/>
    </source>
</evidence>
<dbReference type="RefSeq" id="WP_199575890.1">
    <property type="nucleotide sequence ID" value="NZ_JAENBO010000004.1"/>
</dbReference>
<evidence type="ECO:0008006" key="4">
    <source>
        <dbReference type="Google" id="ProtNLM"/>
    </source>
</evidence>
<keyword evidence="3" id="KW-1185">Reference proteome</keyword>
<reference evidence="2 3" key="1">
    <citation type="journal article" date="2021" name="Int. J. Syst. Evol. Microbiol.">
        <title>Streptococcus vicugnae sp. nov., isolated from faeces of alpacas (Vicugna pacos) and cattle (Bos taurus), Streptococcus zalophi sp. nov., and Streptococcus pacificus sp. nov., isolated from respiratory tract of California sea lions (Zalophus californianus).</title>
        <authorList>
            <person name="Volokhov D.V."/>
            <person name="Zagorodnyaya T.A."/>
            <person name="Shen Z."/>
            <person name="Blom J."/>
            <person name="Furtak V.A."/>
            <person name="Eisenberg T."/>
            <person name="Fan P."/>
            <person name="Jeong K.C."/>
            <person name="Gao Y."/>
            <person name="Zhang S."/>
            <person name="Amselle M."/>
        </authorList>
    </citation>
    <scope>NUCLEOTIDE SEQUENCE [LARGE SCALE GENOMIC DNA]</scope>
    <source>
        <strain evidence="2 3">CSL7591</strain>
    </source>
</reference>
<protein>
    <recommendedName>
        <fullName evidence="4">DUF2975 domain-containing protein</fullName>
    </recommendedName>
</protein>
<keyword evidence="1" id="KW-1133">Transmembrane helix</keyword>
<comment type="caution">
    <text evidence="2">The sequence shown here is derived from an EMBL/GenBank/DDBJ whole genome shotgun (WGS) entry which is preliminary data.</text>
</comment>
<evidence type="ECO:0000313" key="3">
    <source>
        <dbReference type="Proteomes" id="UP000653045"/>
    </source>
</evidence>
<dbReference type="EMBL" id="JAENBO010000004">
    <property type="protein sequence ID" value="MBJ8326254.1"/>
    <property type="molecule type" value="Genomic_DNA"/>
</dbReference>
<feature type="transmembrane region" description="Helical" evidence="1">
    <location>
        <begin position="65"/>
        <end position="87"/>
    </location>
</feature>
<keyword evidence="1" id="KW-0812">Transmembrane</keyword>
<sequence length="162" mass="18179">MKSLTKIRQAIRTSTIAIICINIFAMVVSVLTTWGMIVSLNNIDQIALTDPVLADTIKGSATPTFFISIIIAIIVLIVISFLCFQNLKRLKQNEMVKKLPYYIGIGYYLINIAASLVFMLSANQMSMPSLIVQFVLIALYSFTLYKVTELENNTTQEETQEI</sequence>
<feature type="transmembrane region" description="Helical" evidence="1">
    <location>
        <begin position="99"/>
        <end position="120"/>
    </location>
</feature>
<feature type="transmembrane region" description="Helical" evidence="1">
    <location>
        <begin position="126"/>
        <end position="145"/>
    </location>
</feature>
<organism evidence="2 3">
    <name type="scientific">Streptococcus pacificus</name>
    <dbReference type="NCBI Taxonomy" id="2740577"/>
    <lineage>
        <taxon>Bacteria</taxon>
        <taxon>Bacillati</taxon>
        <taxon>Bacillota</taxon>
        <taxon>Bacilli</taxon>
        <taxon>Lactobacillales</taxon>
        <taxon>Streptococcaceae</taxon>
        <taxon>Streptococcus</taxon>
    </lineage>
</organism>